<comment type="cofactor">
    <cofactor evidence="3">
        <name>Zn(2+)</name>
        <dbReference type="ChEBI" id="CHEBI:29105"/>
    </cofactor>
</comment>
<comment type="caution">
    <text evidence="12">The sequence shown here is derived from an EMBL/GenBank/DDBJ whole genome shotgun (WGS) entry which is preliminary data.</text>
</comment>
<evidence type="ECO:0000256" key="4">
    <source>
        <dbReference type="ARBA" id="ARBA00022723"/>
    </source>
</evidence>
<dbReference type="EMBL" id="VSSQ01000114">
    <property type="protein sequence ID" value="MPL78163.1"/>
    <property type="molecule type" value="Genomic_DNA"/>
</dbReference>
<evidence type="ECO:0000259" key="10">
    <source>
        <dbReference type="Pfam" id="PF01761"/>
    </source>
</evidence>
<dbReference type="InterPro" id="IPR056179">
    <property type="entry name" value="DHQS_C"/>
</dbReference>
<evidence type="ECO:0000256" key="2">
    <source>
        <dbReference type="ARBA" id="ARBA00001941"/>
    </source>
</evidence>
<comment type="cofactor">
    <cofactor evidence="2">
        <name>Co(2+)</name>
        <dbReference type="ChEBI" id="CHEBI:48828"/>
    </cofactor>
</comment>
<dbReference type="GO" id="GO:0046872">
    <property type="term" value="F:metal ion binding"/>
    <property type="evidence" value="ECO:0007669"/>
    <property type="project" value="UniProtKB-KW"/>
</dbReference>
<dbReference type="EC" id="4.2.3.4" evidence="12"/>
<dbReference type="GO" id="GO:0005737">
    <property type="term" value="C:cytoplasm"/>
    <property type="evidence" value="ECO:0007669"/>
    <property type="project" value="InterPro"/>
</dbReference>
<dbReference type="Pfam" id="PF01761">
    <property type="entry name" value="DHQ_synthase"/>
    <property type="match status" value="1"/>
</dbReference>
<reference evidence="12" key="1">
    <citation type="submission" date="2019-08" db="EMBL/GenBank/DDBJ databases">
        <authorList>
            <person name="Kucharzyk K."/>
            <person name="Murdoch R.W."/>
            <person name="Higgins S."/>
            <person name="Loffler F."/>
        </authorList>
    </citation>
    <scope>NUCLEOTIDE SEQUENCE</scope>
</reference>
<dbReference type="InterPro" id="IPR016037">
    <property type="entry name" value="DHQ_synth_AroB"/>
</dbReference>
<sequence length="375" mass="42485">MKIFKTINTELGETSYPIILGRGIIDNIANYIKEFTNNTKVVIVTDSFFQRTLAKKVYDSCSRAEYEVFLISMNAGKGNKNIHEVLKIFGLMEENNIARDSTLIAIGGGVIGDLVGFVASTWLRGMNLVHIPTTLMAMVDSSVGGKVAINFRKTINAIGNYYHPRLNLIDIDLVDSLSDRDFYSGLAEVIKCAIINDKLLFNYLIDNHELIVKKSSEHLVHCISRSLEIKIEHVKGDVRESGKRLLLNYGHTLGHSIEISTEINSDEYYRHGEGVSIGIMAVAYIAEKYFNLTNELYKSFEKIFLMYNLPVYVNSLEVGYEREYVITECIKNVHKDKKRLNNNLRLILTSEIGNARVYDDVPISLINEAFNHIIK</sequence>
<evidence type="ECO:0000256" key="3">
    <source>
        <dbReference type="ARBA" id="ARBA00001947"/>
    </source>
</evidence>
<feature type="domain" description="3-dehydroquinate synthase N-terminal" evidence="10">
    <location>
        <begin position="72"/>
        <end position="182"/>
    </location>
</feature>
<dbReference type="InterPro" id="IPR030963">
    <property type="entry name" value="DHQ_synth_fam"/>
</dbReference>
<dbReference type="GO" id="GO:0009073">
    <property type="term" value="P:aromatic amino acid family biosynthetic process"/>
    <property type="evidence" value="ECO:0007669"/>
    <property type="project" value="InterPro"/>
</dbReference>
<dbReference type="InterPro" id="IPR050071">
    <property type="entry name" value="Dehydroquinate_synthase"/>
</dbReference>
<dbReference type="SUPFAM" id="SSF56796">
    <property type="entry name" value="Dehydroquinate synthase-like"/>
    <property type="match status" value="1"/>
</dbReference>
<accession>A0A644UH55</accession>
<evidence type="ECO:0000256" key="5">
    <source>
        <dbReference type="ARBA" id="ARBA00022741"/>
    </source>
</evidence>
<evidence type="ECO:0000313" key="12">
    <source>
        <dbReference type="EMBL" id="MPL78163.1"/>
    </source>
</evidence>
<dbReference type="Pfam" id="PF24621">
    <property type="entry name" value="DHQS_C"/>
    <property type="match status" value="1"/>
</dbReference>
<evidence type="ECO:0000256" key="7">
    <source>
        <dbReference type="ARBA" id="ARBA00023027"/>
    </source>
</evidence>
<evidence type="ECO:0000256" key="1">
    <source>
        <dbReference type="ARBA" id="ARBA00001911"/>
    </source>
</evidence>
<protein>
    <submittedName>
        <fullName evidence="12">3-dehydroquinate synthase</fullName>
        <ecNumber evidence="12">4.2.3.4</ecNumber>
    </submittedName>
</protein>
<keyword evidence="4" id="KW-0479">Metal-binding</keyword>
<dbReference type="PANTHER" id="PTHR43622">
    <property type="entry name" value="3-DEHYDROQUINATE SYNTHASE"/>
    <property type="match status" value="1"/>
</dbReference>
<keyword evidence="8 12" id="KW-0456">Lyase</keyword>
<dbReference type="PIRSF" id="PIRSF001455">
    <property type="entry name" value="DHQ_synth"/>
    <property type="match status" value="1"/>
</dbReference>
<feature type="domain" description="3-dehydroquinate synthase C-terminal" evidence="11">
    <location>
        <begin position="185"/>
        <end position="338"/>
    </location>
</feature>
<organism evidence="12">
    <name type="scientific">bioreactor metagenome</name>
    <dbReference type="NCBI Taxonomy" id="1076179"/>
    <lineage>
        <taxon>unclassified sequences</taxon>
        <taxon>metagenomes</taxon>
        <taxon>ecological metagenomes</taxon>
    </lineage>
</organism>
<dbReference type="CDD" id="cd08195">
    <property type="entry name" value="DHQS"/>
    <property type="match status" value="1"/>
</dbReference>
<name>A0A644UH55_9ZZZZ</name>
<dbReference type="FunFam" id="3.40.50.1970:FF:000007">
    <property type="entry name" value="Pentafunctional AROM polypeptide"/>
    <property type="match status" value="1"/>
</dbReference>
<gene>
    <name evidence="12" type="primary">aroB_9</name>
    <name evidence="12" type="ORF">SDC9_24027</name>
</gene>
<dbReference type="GO" id="GO:0000166">
    <property type="term" value="F:nucleotide binding"/>
    <property type="evidence" value="ECO:0007669"/>
    <property type="project" value="UniProtKB-KW"/>
</dbReference>
<evidence type="ECO:0000256" key="8">
    <source>
        <dbReference type="ARBA" id="ARBA00023239"/>
    </source>
</evidence>
<dbReference type="Gene3D" id="3.40.50.1970">
    <property type="match status" value="1"/>
</dbReference>
<dbReference type="GO" id="GO:0003856">
    <property type="term" value="F:3-dehydroquinate synthase activity"/>
    <property type="evidence" value="ECO:0007669"/>
    <property type="project" value="UniProtKB-EC"/>
</dbReference>
<dbReference type="PANTHER" id="PTHR43622:SF1">
    <property type="entry name" value="3-DEHYDROQUINATE SYNTHASE"/>
    <property type="match status" value="1"/>
</dbReference>
<proteinExistence type="predicted"/>
<evidence type="ECO:0000256" key="6">
    <source>
        <dbReference type="ARBA" id="ARBA00022833"/>
    </source>
</evidence>
<dbReference type="Gene3D" id="1.20.1090.10">
    <property type="entry name" value="Dehydroquinate synthase-like - alpha domain"/>
    <property type="match status" value="1"/>
</dbReference>
<comment type="cofactor">
    <cofactor evidence="1">
        <name>NAD(+)</name>
        <dbReference type="ChEBI" id="CHEBI:57540"/>
    </cofactor>
</comment>
<dbReference type="AlphaFoldDB" id="A0A644UH55"/>
<dbReference type="InterPro" id="IPR030960">
    <property type="entry name" value="DHQS/DOIS_N"/>
</dbReference>
<evidence type="ECO:0000259" key="11">
    <source>
        <dbReference type="Pfam" id="PF24621"/>
    </source>
</evidence>
<keyword evidence="5" id="KW-0547">Nucleotide-binding</keyword>
<dbReference type="NCBIfam" id="TIGR01357">
    <property type="entry name" value="aroB"/>
    <property type="match status" value="1"/>
</dbReference>
<keyword evidence="9" id="KW-0170">Cobalt</keyword>
<keyword evidence="7" id="KW-0520">NAD</keyword>
<keyword evidence="6" id="KW-0862">Zinc</keyword>
<evidence type="ECO:0000256" key="9">
    <source>
        <dbReference type="ARBA" id="ARBA00023285"/>
    </source>
</evidence>